<evidence type="ECO:0000256" key="3">
    <source>
        <dbReference type="ARBA" id="ARBA00023125"/>
    </source>
</evidence>
<dbReference type="PROSITE" id="PS50066">
    <property type="entry name" value="MADS_BOX_2"/>
    <property type="match status" value="1"/>
</dbReference>
<evidence type="ECO:0000256" key="4">
    <source>
        <dbReference type="ARBA" id="ARBA00023163"/>
    </source>
</evidence>
<evidence type="ECO:0000256" key="5">
    <source>
        <dbReference type="ARBA" id="ARBA00023242"/>
    </source>
</evidence>
<name>A0A5K0Z378_9MAGN</name>
<keyword evidence="6" id="KW-0175">Coiled coil</keyword>
<dbReference type="GO" id="GO:0000981">
    <property type="term" value="F:DNA-binding transcription factor activity, RNA polymerase II-specific"/>
    <property type="evidence" value="ECO:0007669"/>
    <property type="project" value="InterPro"/>
</dbReference>
<dbReference type="GO" id="GO:0045944">
    <property type="term" value="P:positive regulation of transcription by RNA polymerase II"/>
    <property type="evidence" value="ECO:0007669"/>
    <property type="project" value="InterPro"/>
</dbReference>
<keyword evidence="5" id="KW-0539">Nucleus</keyword>
<dbReference type="Pfam" id="PF00319">
    <property type="entry name" value="SRF-TF"/>
    <property type="match status" value="1"/>
</dbReference>
<sequence length="366" mass="40776">MGRAKLPIKLITGERSRNATFTKRHRGLTKKMFEFSTLCDVEACMIVYSSAPDSCPQTWPEDPAEVRRVIERFQRAPKEERDKRQQDISSLLRSKNKKLQDELEDRRKENAKLASLLLWNRSSLENMNLNKVLDLQQRLDSKIKQVSALSGTIKSLEENSFNQDMGESSKVPGSTSPHFQCLGGAERLDVAWCETPLQSALLPLPALPAATITLPESEEVLVHLGYDNNIGHYNAPCGGGGGSSGCWLSDYEAALITGATPAYYCTQPTPCMHTPAAFGWGMQESNAFFMAEETFTTDIDDQKMMKHQQQLVSQAPPYSLPPLPLMQEDMDLFMGLLDHSGPMQAFDYLMDCSHASTRSWVVTGSS</sequence>
<feature type="domain" description="MADS-box" evidence="7">
    <location>
        <begin position="1"/>
        <end position="50"/>
    </location>
</feature>
<comment type="subcellular location">
    <subcellularLocation>
        <location evidence="1">Nucleus</location>
    </subcellularLocation>
</comment>
<evidence type="ECO:0000256" key="6">
    <source>
        <dbReference type="SAM" id="Coils"/>
    </source>
</evidence>
<keyword evidence="2" id="KW-0805">Transcription regulation</keyword>
<dbReference type="InterPro" id="IPR036879">
    <property type="entry name" value="TF_MADSbox_sf"/>
</dbReference>
<dbReference type="AlphaFoldDB" id="A0A5K0Z378"/>
<dbReference type="CDD" id="cd00266">
    <property type="entry name" value="MADS_SRF_like"/>
    <property type="match status" value="1"/>
</dbReference>
<keyword evidence="3" id="KW-0238">DNA-binding</keyword>
<evidence type="ECO:0000313" key="8">
    <source>
        <dbReference type="EMBL" id="VVV84009.1"/>
    </source>
</evidence>
<dbReference type="PRINTS" id="PR00404">
    <property type="entry name" value="MADSDOMAIN"/>
</dbReference>
<dbReference type="SMART" id="SM00432">
    <property type="entry name" value="MADS"/>
    <property type="match status" value="1"/>
</dbReference>
<dbReference type="InterPro" id="IPR002100">
    <property type="entry name" value="TF_MADSbox"/>
</dbReference>
<keyword evidence="4" id="KW-0804">Transcription</keyword>
<evidence type="ECO:0000256" key="2">
    <source>
        <dbReference type="ARBA" id="ARBA00023015"/>
    </source>
</evidence>
<reference evidence="8" key="1">
    <citation type="submission" date="2019-09" db="EMBL/GenBank/DDBJ databases">
        <authorList>
            <person name="Zhang L."/>
        </authorList>
    </citation>
    <scope>NUCLEOTIDE SEQUENCE</scope>
</reference>
<dbReference type="GO" id="GO:0046983">
    <property type="term" value="F:protein dimerization activity"/>
    <property type="evidence" value="ECO:0007669"/>
    <property type="project" value="InterPro"/>
</dbReference>
<dbReference type="Gramene" id="NC13G0025940.1">
    <property type="protein sequence ID" value="NC13G0025940.1:cds"/>
    <property type="gene ID" value="NC13G0025940"/>
</dbReference>
<dbReference type="Gene3D" id="3.40.1810.10">
    <property type="entry name" value="Transcription factor, MADS-box"/>
    <property type="match status" value="1"/>
</dbReference>
<accession>A0A5K0Z378</accession>
<feature type="coiled-coil region" evidence="6">
    <location>
        <begin position="89"/>
        <end position="159"/>
    </location>
</feature>
<dbReference type="InterPro" id="IPR050142">
    <property type="entry name" value="MADS-box/MEF2_TF"/>
</dbReference>
<dbReference type="EMBL" id="LR721778">
    <property type="protein sequence ID" value="VVV84009.1"/>
    <property type="molecule type" value="Genomic_DNA"/>
</dbReference>
<proteinExistence type="predicted"/>
<dbReference type="GO" id="GO:0000987">
    <property type="term" value="F:cis-regulatory region sequence-specific DNA binding"/>
    <property type="evidence" value="ECO:0007669"/>
    <property type="project" value="InterPro"/>
</dbReference>
<dbReference type="SUPFAM" id="SSF55455">
    <property type="entry name" value="SRF-like"/>
    <property type="match status" value="1"/>
</dbReference>
<dbReference type="InterPro" id="IPR033897">
    <property type="entry name" value="SRF-like_MADS-box"/>
</dbReference>
<evidence type="ECO:0000259" key="7">
    <source>
        <dbReference type="PROSITE" id="PS50066"/>
    </source>
</evidence>
<gene>
    <name evidence="8" type="ORF">NYM_LOCUS9332</name>
</gene>
<evidence type="ECO:0000256" key="1">
    <source>
        <dbReference type="ARBA" id="ARBA00004123"/>
    </source>
</evidence>
<protein>
    <recommendedName>
        <fullName evidence="7">MADS-box domain-containing protein</fullName>
    </recommendedName>
</protein>
<dbReference type="PANTHER" id="PTHR48019">
    <property type="entry name" value="SERUM RESPONSE FACTOR HOMOLOG"/>
    <property type="match status" value="1"/>
</dbReference>
<organism evidence="8">
    <name type="scientific">Nymphaea colorata</name>
    <name type="common">pocket water lily</name>
    <dbReference type="NCBI Taxonomy" id="210225"/>
    <lineage>
        <taxon>Eukaryota</taxon>
        <taxon>Viridiplantae</taxon>
        <taxon>Streptophyta</taxon>
        <taxon>Embryophyta</taxon>
        <taxon>Tracheophyta</taxon>
        <taxon>Spermatophyta</taxon>
        <taxon>Magnoliopsida</taxon>
        <taxon>Nymphaeales</taxon>
        <taxon>Nymphaeaceae</taxon>
        <taxon>Nymphaea</taxon>
    </lineage>
</organism>
<dbReference type="GO" id="GO:0005634">
    <property type="term" value="C:nucleus"/>
    <property type="evidence" value="ECO:0007669"/>
    <property type="project" value="UniProtKB-SubCell"/>
</dbReference>